<dbReference type="Gene3D" id="3.40.30.10">
    <property type="entry name" value="Glutaredoxin"/>
    <property type="match status" value="1"/>
</dbReference>
<dbReference type="OrthoDB" id="5516668at2"/>
<dbReference type="SUPFAM" id="SSF52833">
    <property type="entry name" value="Thioredoxin-like"/>
    <property type="match status" value="1"/>
</dbReference>
<dbReference type="InterPro" id="IPR036282">
    <property type="entry name" value="Glutathione-S-Trfase_C_sf"/>
</dbReference>
<dbReference type="InterPro" id="IPR004046">
    <property type="entry name" value="GST_C"/>
</dbReference>
<dbReference type="AlphaFoldDB" id="A0A4R1NK37"/>
<feature type="domain" description="Glutathione S-transferase C-terminal" evidence="1">
    <location>
        <begin position="160"/>
        <end position="199"/>
    </location>
</feature>
<sequence>MRDYVGTSDGMAADGLRVTIVRGVPSPWGEVVKGVLHVKNIDWQPVSFDGQDKAQIEWTGQVSAPTAVYGDEAPLSSVREIVALAERLAPTPALLPEDKNQRALVLQMGEDLMGEGGLAWSRRLQLVHYGMTSSGGFSGGVAAYLAAKYGYVASMGETYGPRVVALLREFSEFLANSEGPYLFGDTMTAADIQLACVMALFAPLPDNVCPMHEKARASFETLDGPTKAALAPNLLAHRDHMYANHLELPLQL</sequence>
<keyword evidence="2" id="KW-0808">Transferase</keyword>
<proteinExistence type="predicted"/>
<organism evidence="2 3">
    <name type="scientific">Shimia isoporae</name>
    <dbReference type="NCBI Taxonomy" id="647720"/>
    <lineage>
        <taxon>Bacteria</taxon>
        <taxon>Pseudomonadati</taxon>
        <taxon>Pseudomonadota</taxon>
        <taxon>Alphaproteobacteria</taxon>
        <taxon>Rhodobacterales</taxon>
        <taxon>Roseobacteraceae</taxon>
    </lineage>
</organism>
<evidence type="ECO:0000313" key="3">
    <source>
        <dbReference type="Proteomes" id="UP000295673"/>
    </source>
</evidence>
<dbReference type="Proteomes" id="UP000295673">
    <property type="component" value="Unassembled WGS sequence"/>
</dbReference>
<dbReference type="Gene3D" id="1.20.1050.10">
    <property type="match status" value="1"/>
</dbReference>
<comment type="caution">
    <text evidence="2">The sequence shown here is derived from an EMBL/GenBank/DDBJ whole genome shotgun (WGS) entry which is preliminary data.</text>
</comment>
<dbReference type="Pfam" id="PF14497">
    <property type="entry name" value="GST_C_3"/>
    <property type="match status" value="1"/>
</dbReference>
<name>A0A4R1NK37_9RHOB</name>
<evidence type="ECO:0000259" key="1">
    <source>
        <dbReference type="Pfam" id="PF14497"/>
    </source>
</evidence>
<dbReference type="GO" id="GO:0016740">
    <property type="term" value="F:transferase activity"/>
    <property type="evidence" value="ECO:0007669"/>
    <property type="project" value="UniProtKB-KW"/>
</dbReference>
<protein>
    <submittedName>
        <fullName evidence="2">Glutathione S-transferase</fullName>
    </submittedName>
</protein>
<gene>
    <name evidence="2" type="ORF">BXY66_0452</name>
</gene>
<dbReference type="SUPFAM" id="SSF47616">
    <property type="entry name" value="GST C-terminal domain-like"/>
    <property type="match status" value="1"/>
</dbReference>
<dbReference type="EMBL" id="SMGR01000001">
    <property type="protein sequence ID" value="TCL08415.1"/>
    <property type="molecule type" value="Genomic_DNA"/>
</dbReference>
<dbReference type="RefSeq" id="WP_132858543.1">
    <property type="nucleotide sequence ID" value="NZ_SMGR01000001.1"/>
</dbReference>
<dbReference type="InterPro" id="IPR036249">
    <property type="entry name" value="Thioredoxin-like_sf"/>
</dbReference>
<keyword evidence="3" id="KW-1185">Reference proteome</keyword>
<accession>A0A4R1NK37</accession>
<reference evidence="2 3" key="1">
    <citation type="submission" date="2019-03" db="EMBL/GenBank/DDBJ databases">
        <title>Genomic Encyclopedia of Archaeal and Bacterial Type Strains, Phase II (KMG-II): from individual species to whole genera.</title>
        <authorList>
            <person name="Goeker M."/>
        </authorList>
    </citation>
    <scope>NUCLEOTIDE SEQUENCE [LARGE SCALE GENOMIC DNA]</scope>
    <source>
        <strain evidence="2 3">DSM 26433</strain>
    </source>
</reference>
<evidence type="ECO:0000313" key="2">
    <source>
        <dbReference type="EMBL" id="TCL08415.1"/>
    </source>
</evidence>